<reference evidence="1 2" key="1">
    <citation type="submission" date="2024-09" db="EMBL/GenBank/DDBJ databases">
        <authorList>
            <person name="Sun Q."/>
            <person name="Mori K."/>
        </authorList>
    </citation>
    <scope>NUCLEOTIDE SEQUENCE [LARGE SCALE GENOMIC DNA]</scope>
    <source>
        <strain evidence="1 2">KCTC 23279</strain>
    </source>
</reference>
<protein>
    <submittedName>
        <fullName evidence="1">Uncharacterized protein</fullName>
    </submittedName>
</protein>
<accession>A0ABV6EX46</accession>
<evidence type="ECO:0000313" key="2">
    <source>
        <dbReference type="Proteomes" id="UP001589775"/>
    </source>
</evidence>
<evidence type="ECO:0000313" key="1">
    <source>
        <dbReference type="EMBL" id="MFC0242809.1"/>
    </source>
</evidence>
<name>A0ABV6EX46_9BRAD</name>
<dbReference type="Proteomes" id="UP001589775">
    <property type="component" value="Unassembled WGS sequence"/>
</dbReference>
<proteinExistence type="predicted"/>
<keyword evidence="2" id="KW-1185">Reference proteome</keyword>
<comment type="caution">
    <text evidence="1">The sequence shown here is derived from an EMBL/GenBank/DDBJ whole genome shotgun (WGS) entry which is preliminary data.</text>
</comment>
<dbReference type="RefSeq" id="WP_378391134.1">
    <property type="nucleotide sequence ID" value="NZ_JBHLWM010000008.1"/>
</dbReference>
<organism evidence="1 2">
    <name type="scientific">Rhodopseudomonas telluris</name>
    <dbReference type="NCBI Taxonomy" id="644215"/>
    <lineage>
        <taxon>Bacteria</taxon>
        <taxon>Pseudomonadati</taxon>
        <taxon>Pseudomonadota</taxon>
        <taxon>Alphaproteobacteria</taxon>
        <taxon>Hyphomicrobiales</taxon>
        <taxon>Nitrobacteraceae</taxon>
        <taxon>Rhodopseudomonas</taxon>
    </lineage>
</organism>
<sequence>MSEAEYNRLLVEVSLACAEGVQDNRRQPAQMLSMRRAANDNQIEWPLIPFPSGWHAS</sequence>
<dbReference type="EMBL" id="JBHLWM010000008">
    <property type="protein sequence ID" value="MFC0242809.1"/>
    <property type="molecule type" value="Genomic_DNA"/>
</dbReference>
<gene>
    <name evidence="1" type="ORF">ACFFJ6_20130</name>
</gene>